<keyword evidence="4" id="KW-1185">Reference proteome</keyword>
<feature type="transmembrane region" description="Helical" evidence="2">
    <location>
        <begin position="73"/>
        <end position="93"/>
    </location>
</feature>
<feature type="region of interest" description="Disordered" evidence="1">
    <location>
        <begin position="269"/>
        <end position="333"/>
    </location>
</feature>
<dbReference type="Proteomes" id="UP000319731">
    <property type="component" value="Unassembled WGS sequence"/>
</dbReference>
<dbReference type="EMBL" id="QEAO01000005">
    <property type="protein sequence ID" value="TPX36149.1"/>
    <property type="molecule type" value="Genomic_DNA"/>
</dbReference>
<evidence type="ECO:0000313" key="4">
    <source>
        <dbReference type="Proteomes" id="UP000319731"/>
    </source>
</evidence>
<name>A0A507CAF4_9FUNG</name>
<protein>
    <recommendedName>
        <fullName evidence="5">G-protein coupled receptors family 3 profile domain-containing protein</fullName>
    </recommendedName>
</protein>
<gene>
    <name evidence="3" type="ORF">SmJEL517_g01411</name>
</gene>
<feature type="compositionally biased region" description="Polar residues" evidence="1">
    <location>
        <begin position="279"/>
        <end position="289"/>
    </location>
</feature>
<keyword evidence="2" id="KW-0472">Membrane</keyword>
<proteinExistence type="predicted"/>
<dbReference type="RefSeq" id="XP_031026462.1">
    <property type="nucleotide sequence ID" value="XM_031167339.1"/>
</dbReference>
<feature type="transmembrane region" description="Helical" evidence="2">
    <location>
        <begin position="41"/>
        <end position="61"/>
    </location>
</feature>
<evidence type="ECO:0000256" key="1">
    <source>
        <dbReference type="SAM" id="MobiDB-lite"/>
    </source>
</evidence>
<reference evidence="3 4" key="1">
    <citation type="journal article" date="2019" name="Sci. Rep.">
        <title>Comparative genomics of chytrid fungi reveal insights into the obligate biotrophic and pathogenic lifestyle of Synchytrium endobioticum.</title>
        <authorList>
            <person name="van de Vossenberg B.T.L.H."/>
            <person name="Warris S."/>
            <person name="Nguyen H.D.T."/>
            <person name="van Gent-Pelzer M.P.E."/>
            <person name="Joly D.L."/>
            <person name="van de Geest H.C."/>
            <person name="Bonants P.J.M."/>
            <person name="Smith D.S."/>
            <person name="Levesque C.A."/>
            <person name="van der Lee T.A.J."/>
        </authorList>
    </citation>
    <scope>NUCLEOTIDE SEQUENCE [LARGE SCALE GENOMIC DNA]</scope>
    <source>
        <strain evidence="3 4">JEL517</strain>
    </source>
</reference>
<dbReference type="OrthoDB" id="3210850at2759"/>
<feature type="transmembrane region" description="Helical" evidence="2">
    <location>
        <begin position="164"/>
        <end position="184"/>
    </location>
</feature>
<comment type="caution">
    <text evidence="3">The sequence shown here is derived from an EMBL/GenBank/DDBJ whole genome shotgun (WGS) entry which is preliminary data.</text>
</comment>
<evidence type="ECO:0000256" key="2">
    <source>
        <dbReference type="SAM" id="Phobius"/>
    </source>
</evidence>
<keyword evidence="2" id="KW-1133">Transmembrane helix</keyword>
<dbReference type="PANTHER" id="PTHR38848">
    <property type="entry name" value="G-PROTEIN COUPLED RECEPTORS FAMILY 3 PROFILE DOMAIN-CONTAINING PROTEIN"/>
    <property type="match status" value="1"/>
</dbReference>
<feature type="transmembrane region" description="Helical" evidence="2">
    <location>
        <begin position="114"/>
        <end position="132"/>
    </location>
</feature>
<evidence type="ECO:0008006" key="5">
    <source>
        <dbReference type="Google" id="ProtNLM"/>
    </source>
</evidence>
<dbReference type="PANTHER" id="PTHR38848:SF3">
    <property type="entry name" value="G-PROTEIN COUPLED RECEPTORS FAMILY 3 PROFILE DOMAIN-CONTAINING PROTEIN"/>
    <property type="match status" value="1"/>
</dbReference>
<evidence type="ECO:0000313" key="3">
    <source>
        <dbReference type="EMBL" id="TPX36149.1"/>
    </source>
</evidence>
<feature type="transmembrane region" description="Helical" evidence="2">
    <location>
        <begin position="12"/>
        <end position="34"/>
    </location>
</feature>
<dbReference type="AlphaFoldDB" id="A0A507CAF4"/>
<organism evidence="3 4">
    <name type="scientific">Synchytrium microbalum</name>
    <dbReference type="NCBI Taxonomy" id="1806994"/>
    <lineage>
        <taxon>Eukaryota</taxon>
        <taxon>Fungi</taxon>
        <taxon>Fungi incertae sedis</taxon>
        <taxon>Chytridiomycota</taxon>
        <taxon>Chytridiomycota incertae sedis</taxon>
        <taxon>Chytridiomycetes</taxon>
        <taxon>Synchytriales</taxon>
        <taxon>Synchytriaceae</taxon>
        <taxon>Synchytrium</taxon>
    </lineage>
</organism>
<accession>A0A507CAF4</accession>
<dbReference type="GeneID" id="42002636"/>
<keyword evidence="2" id="KW-0812">Transmembrane</keyword>
<sequence>MAHWTILENVAQGVFLICIIAISILLGLSLRMLFPMDYTRFLRFAQLILSIGFGIGASFLVGNSDWSDSVCDGVHIFCVILYAGSKVIMYLFLVEKLHIVTSLRTRFEDPLWKMNMVLITPFLGIALLGFFFTGHQFNEDEMNPLALAVGNCEIWYGREFTVPFVAYDVFYSIYISTYFVWAVLGTSKSLKMARNEKYVALAKRNLVGASISLASTFVNVMEMTLNQHQSGTLCLALCSTDTLVNALCLWYVTSSVAIGSTFTQKAPGALSSANNNNNQVHSQNPSRLPSQDPKRISATSITAPRRVPVAGTPALGGDLESVDEEAGSADNMA</sequence>